<reference evidence="2" key="1">
    <citation type="submission" date="2017-03" db="EMBL/GenBank/DDBJ databases">
        <title>Genomes of endolithic fungi from Antarctica.</title>
        <authorList>
            <person name="Coleine C."/>
            <person name="Masonjones S."/>
            <person name="Stajich J.E."/>
        </authorList>
    </citation>
    <scope>NUCLEOTIDE SEQUENCE [LARGE SCALE GENOMIC DNA]</scope>
    <source>
        <strain evidence="2">CCFEE 5527</strain>
    </source>
</reference>
<dbReference type="InParanoid" id="A0A1V8TBA4"/>
<name>A0A1V8TBA4_9PEZI</name>
<dbReference type="Proteomes" id="UP000192596">
    <property type="component" value="Unassembled WGS sequence"/>
</dbReference>
<evidence type="ECO:0000313" key="2">
    <source>
        <dbReference type="Proteomes" id="UP000192596"/>
    </source>
</evidence>
<protein>
    <submittedName>
        <fullName evidence="1">Uncharacterized protein</fullName>
    </submittedName>
</protein>
<proteinExistence type="predicted"/>
<organism evidence="1 2">
    <name type="scientific">Cryoendolithus antarcticus</name>
    <dbReference type="NCBI Taxonomy" id="1507870"/>
    <lineage>
        <taxon>Eukaryota</taxon>
        <taxon>Fungi</taxon>
        <taxon>Dikarya</taxon>
        <taxon>Ascomycota</taxon>
        <taxon>Pezizomycotina</taxon>
        <taxon>Dothideomycetes</taxon>
        <taxon>Dothideomycetidae</taxon>
        <taxon>Cladosporiales</taxon>
        <taxon>Cladosporiaceae</taxon>
        <taxon>Cryoendolithus</taxon>
    </lineage>
</organism>
<dbReference type="OrthoDB" id="273230at2759"/>
<dbReference type="STRING" id="1507870.A0A1V8TBA4"/>
<keyword evidence="2" id="KW-1185">Reference proteome</keyword>
<accession>A0A1V8TBA4</accession>
<dbReference type="AlphaFoldDB" id="A0A1V8TBA4"/>
<dbReference type="EMBL" id="NAJO01000012">
    <property type="protein sequence ID" value="OQO08531.1"/>
    <property type="molecule type" value="Genomic_DNA"/>
</dbReference>
<comment type="caution">
    <text evidence="1">The sequence shown here is derived from an EMBL/GenBank/DDBJ whole genome shotgun (WGS) entry which is preliminary data.</text>
</comment>
<gene>
    <name evidence="1" type="ORF">B0A48_06401</name>
</gene>
<evidence type="ECO:0000313" key="1">
    <source>
        <dbReference type="EMBL" id="OQO08531.1"/>
    </source>
</evidence>
<sequence>MIPRVLAQRAMRLARPSQLSSRSPILRLCTPQPLATPDAAIEHITELFATAQDEFEIAMEEIEKVSVYAQADRDAAREELGKVQEAYRKVVESGDVEVAEEVKRRVGHRIRELEGGVDRMEKIAIEQD</sequence>